<keyword evidence="2" id="KW-0808">Transferase</keyword>
<dbReference type="PANTHER" id="PTHR43610:SF1">
    <property type="entry name" value="N-ACETYLTRANSFERASE DOMAIN-CONTAINING PROTEIN"/>
    <property type="match status" value="1"/>
</dbReference>
<comment type="caution">
    <text evidence="2">The sequence shown here is derived from an EMBL/GenBank/DDBJ whole genome shotgun (WGS) entry which is preliminary data.</text>
</comment>
<dbReference type="AlphaFoldDB" id="A0A3P3QUB5"/>
<dbReference type="InterPro" id="IPR016181">
    <property type="entry name" value="Acyl_CoA_acyltransferase"/>
</dbReference>
<evidence type="ECO:0000313" key="2">
    <source>
        <dbReference type="EMBL" id="RRJ23923.1"/>
    </source>
</evidence>
<protein>
    <submittedName>
        <fullName evidence="2">N-acetyltransferase</fullName>
    </submittedName>
</protein>
<feature type="domain" description="N-acetyltransferase" evidence="1">
    <location>
        <begin position="15"/>
        <end position="152"/>
    </location>
</feature>
<dbReference type="EMBL" id="RRCF01000001">
    <property type="protein sequence ID" value="RRJ23923.1"/>
    <property type="molecule type" value="Genomic_DNA"/>
</dbReference>
<dbReference type="PANTHER" id="PTHR43610">
    <property type="entry name" value="BLL6696 PROTEIN"/>
    <property type="match status" value="1"/>
</dbReference>
<dbReference type="SUPFAM" id="SSF55729">
    <property type="entry name" value="Acyl-CoA N-acyltransferases (Nat)"/>
    <property type="match status" value="1"/>
</dbReference>
<reference evidence="2 3" key="1">
    <citation type="submission" date="2018-11" db="EMBL/GenBank/DDBJ databases">
        <title>Draft genome analysis of Rheinheimera mesophila isolated from an industrial waste site.</title>
        <authorList>
            <person name="Yu Q."/>
            <person name="Qi Y."/>
            <person name="Zhang H."/>
            <person name="Lu Y."/>
            <person name="Pu J."/>
        </authorList>
    </citation>
    <scope>NUCLEOTIDE SEQUENCE [LARGE SCALE GENOMIC DNA]</scope>
    <source>
        <strain evidence="2 3">IITR13</strain>
    </source>
</reference>
<gene>
    <name evidence="2" type="ORF">EIK76_07705</name>
</gene>
<dbReference type="OrthoDB" id="9801656at2"/>
<evidence type="ECO:0000259" key="1">
    <source>
        <dbReference type="Pfam" id="PF13302"/>
    </source>
</evidence>
<sequence length="195" mass="22308">MTWLKNEVLEGEFVRLEPMALSHIADLQQAVADGESWKLWYAMVPTVDEMPAYVQEALAGKAQGDSPYVVRCKATGKIVGTSRYYMVDAQNRRALIGYTWYAGSVRRTAINTESKFLLLNNLFENHQAIAVEFRTHFFNHSSRKAIERLGAKMDGILRQHMILKDGSIRDTVVYSIIACEWPSVRRHLWSKLGRD</sequence>
<dbReference type="Pfam" id="PF13302">
    <property type="entry name" value="Acetyltransf_3"/>
    <property type="match status" value="1"/>
</dbReference>
<name>A0A3P3QUB5_9GAMM</name>
<proteinExistence type="predicted"/>
<accession>A0A3P3QUB5</accession>
<dbReference type="Gene3D" id="3.40.630.30">
    <property type="match status" value="1"/>
</dbReference>
<evidence type="ECO:0000313" key="3">
    <source>
        <dbReference type="Proteomes" id="UP000276260"/>
    </source>
</evidence>
<dbReference type="InterPro" id="IPR000182">
    <property type="entry name" value="GNAT_dom"/>
</dbReference>
<keyword evidence="3" id="KW-1185">Reference proteome</keyword>
<dbReference type="RefSeq" id="WP_046519653.1">
    <property type="nucleotide sequence ID" value="NZ_LAVS01000015.1"/>
</dbReference>
<dbReference type="GO" id="GO:0016747">
    <property type="term" value="F:acyltransferase activity, transferring groups other than amino-acyl groups"/>
    <property type="evidence" value="ECO:0007669"/>
    <property type="project" value="InterPro"/>
</dbReference>
<dbReference type="Proteomes" id="UP000276260">
    <property type="component" value="Unassembled WGS sequence"/>
</dbReference>
<organism evidence="2 3">
    <name type="scientific">Rheinheimera mesophila</name>
    <dbReference type="NCBI Taxonomy" id="1547515"/>
    <lineage>
        <taxon>Bacteria</taxon>
        <taxon>Pseudomonadati</taxon>
        <taxon>Pseudomonadota</taxon>
        <taxon>Gammaproteobacteria</taxon>
        <taxon>Chromatiales</taxon>
        <taxon>Chromatiaceae</taxon>
        <taxon>Rheinheimera</taxon>
    </lineage>
</organism>